<proteinExistence type="predicted"/>
<sequence>MDHQFRTNDDPCPYSGPPTQPGFCACCCRPPTQGALESSHDGSRACTCNRHTGTYSGLPTLRPSQSTASRCCSCSKDSSTNANKHQHESAVLRAELAKVRSRWNSIHHHGGVCFVRTSTTSQSIASRINGVPEVLPIDVWTTTSARSEVMDSTSTTPQSGNPGLPAIHTQHRGTAATATARMVPAGLTALPRRRCGPHSVNPHTEASQRYEFRPTDTSPDTPPRRACPKRHRRHATTPHPFREKWMFKSL</sequence>
<dbReference type="Proteomes" id="UP000033566">
    <property type="component" value="Chromosome"/>
</dbReference>
<evidence type="ECO:0000313" key="3">
    <source>
        <dbReference type="Proteomes" id="UP000033566"/>
    </source>
</evidence>
<dbReference type="PATRIC" id="fig|161896.4.peg.1203"/>
<accession>A0A0F6QWV6</accession>
<feature type="region of interest" description="Disordered" evidence="1">
    <location>
        <begin position="191"/>
        <end position="240"/>
    </location>
</feature>
<evidence type="ECO:0000256" key="1">
    <source>
        <dbReference type="SAM" id="MobiDB-lite"/>
    </source>
</evidence>
<dbReference type="EMBL" id="CP011311">
    <property type="protein sequence ID" value="AKE39190.1"/>
    <property type="molecule type" value="Genomic_DNA"/>
</dbReference>
<reference evidence="2 3" key="1">
    <citation type="journal article" date="2015" name="Genome Announc.">
        <title>Complete Genome Sequence of Corynebacterium camporealensis DSM 44610, Isolated from the Milk of a Manchega Sheep with Subclinical Mastitis.</title>
        <authorList>
            <person name="Ruckert C."/>
            <person name="Albersmeier A."/>
            <person name="Winkler A."/>
            <person name="Tauch A."/>
        </authorList>
    </citation>
    <scope>NUCLEOTIDE SEQUENCE [LARGE SCALE GENOMIC DNA]</scope>
    <source>
        <strain evidence="2 3">DSM 44610</strain>
    </source>
</reference>
<dbReference type="AlphaFoldDB" id="A0A0F6QWV6"/>
<dbReference type="HOGENOM" id="CLU_1109949_0_0_11"/>
<evidence type="ECO:0000313" key="2">
    <source>
        <dbReference type="EMBL" id="AKE39190.1"/>
    </source>
</evidence>
<name>A0A0F6QWV6_9CORY</name>
<dbReference type="PROSITE" id="PS51257">
    <property type="entry name" value="PROKAR_LIPOPROTEIN"/>
    <property type="match status" value="1"/>
</dbReference>
<dbReference type="KEGG" id="ccj:UL81_06135"/>
<keyword evidence="3" id="KW-1185">Reference proteome</keyword>
<gene>
    <name evidence="2" type="ORF">UL81_06135</name>
</gene>
<protein>
    <submittedName>
        <fullName evidence="2">Uncharacterized protein</fullName>
    </submittedName>
</protein>
<feature type="compositionally biased region" description="Basic residues" evidence="1">
    <location>
        <begin position="226"/>
        <end position="236"/>
    </location>
</feature>
<organism evidence="2 3">
    <name type="scientific">Corynebacterium camporealensis</name>
    <dbReference type="NCBI Taxonomy" id="161896"/>
    <lineage>
        <taxon>Bacteria</taxon>
        <taxon>Bacillati</taxon>
        <taxon>Actinomycetota</taxon>
        <taxon>Actinomycetes</taxon>
        <taxon>Mycobacteriales</taxon>
        <taxon>Corynebacteriaceae</taxon>
        <taxon>Corynebacterium</taxon>
    </lineage>
</organism>